<reference evidence="2" key="1">
    <citation type="submission" date="2016-06" db="EMBL/GenBank/DDBJ databases">
        <authorList>
            <person name="Varghese N."/>
            <person name="Submissions Spin"/>
        </authorList>
    </citation>
    <scope>NUCLEOTIDE SEQUENCE [LARGE SCALE GENOMIC DNA]</scope>
    <source>
        <strain evidence="2">DSM 44830</strain>
    </source>
</reference>
<evidence type="ECO:0008006" key="3">
    <source>
        <dbReference type="Google" id="ProtNLM"/>
    </source>
</evidence>
<proteinExistence type="predicted"/>
<keyword evidence="2" id="KW-1185">Reference proteome</keyword>
<gene>
    <name evidence="1" type="ORF">GA0070564_10538</name>
</gene>
<evidence type="ECO:0000313" key="2">
    <source>
        <dbReference type="Proteomes" id="UP000199504"/>
    </source>
</evidence>
<dbReference type="SUPFAM" id="SSF51658">
    <property type="entry name" value="Xylose isomerase-like"/>
    <property type="match status" value="1"/>
</dbReference>
<dbReference type="AlphaFoldDB" id="A0A1C4Z3L9"/>
<organism evidence="1 2">
    <name type="scientific">Micromonospora mirobrigensis</name>
    <dbReference type="NCBI Taxonomy" id="262898"/>
    <lineage>
        <taxon>Bacteria</taxon>
        <taxon>Bacillati</taxon>
        <taxon>Actinomycetota</taxon>
        <taxon>Actinomycetes</taxon>
        <taxon>Micromonosporales</taxon>
        <taxon>Micromonosporaceae</taxon>
        <taxon>Micromonospora</taxon>
    </lineage>
</organism>
<dbReference type="Proteomes" id="UP000199504">
    <property type="component" value="Unassembled WGS sequence"/>
</dbReference>
<sequence length="135" mass="14480">MLTEGFAQLCDRAADAGMDVQLEFVPVFGVPNLDLLRSIPAEYLWSAQLADGAREPQGESLADDGLNYRAFAGEGDIPLVDVLRILAEKGNLRQAGPETFSRVADAMDPVEAGRRDGETTRAVLARAGIAVPKRP</sequence>
<dbReference type="Gene3D" id="3.20.20.150">
    <property type="entry name" value="Divalent-metal-dependent TIM barrel enzymes"/>
    <property type="match status" value="1"/>
</dbReference>
<dbReference type="STRING" id="262898.GA0070564_10538"/>
<protein>
    <recommendedName>
        <fullName evidence="3">Xylose isomerase-like TIM barrel</fullName>
    </recommendedName>
</protein>
<dbReference type="EMBL" id="FMCX01000005">
    <property type="protein sequence ID" value="SCF27533.1"/>
    <property type="molecule type" value="Genomic_DNA"/>
</dbReference>
<dbReference type="InterPro" id="IPR036237">
    <property type="entry name" value="Xyl_isomerase-like_sf"/>
</dbReference>
<evidence type="ECO:0000313" key="1">
    <source>
        <dbReference type="EMBL" id="SCF27533.1"/>
    </source>
</evidence>
<name>A0A1C4Z3L9_9ACTN</name>
<accession>A0A1C4Z3L9</accession>